<evidence type="ECO:0000313" key="1">
    <source>
        <dbReference type="EMBL" id="NNV54738.1"/>
    </source>
</evidence>
<keyword evidence="2" id="KW-1185">Reference proteome</keyword>
<name>A0A8J8JSG5_9BACT</name>
<dbReference type="AlphaFoldDB" id="A0A8J8JSG5"/>
<gene>
    <name evidence="1" type="ORF">GD597_04630</name>
</gene>
<accession>A0A8J8JSG5</accession>
<evidence type="ECO:0000313" key="2">
    <source>
        <dbReference type="Proteomes" id="UP000598971"/>
    </source>
</evidence>
<dbReference type="Proteomes" id="UP000598971">
    <property type="component" value="Unassembled WGS sequence"/>
</dbReference>
<organism evidence="1 2">
    <name type="scientific">Limnovirga soli</name>
    <dbReference type="NCBI Taxonomy" id="2656915"/>
    <lineage>
        <taxon>Bacteria</taxon>
        <taxon>Pseudomonadati</taxon>
        <taxon>Bacteroidota</taxon>
        <taxon>Chitinophagia</taxon>
        <taxon>Chitinophagales</taxon>
        <taxon>Chitinophagaceae</taxon>
        <taxon>Limnovirga</taxon>
    </lineage>
</organism>
<dbReference type="EMBL" id="WHPF01000003">
    <property type="protein sequence ID" value="NNV54738.1"/>
    <property type="molecule type" value="Genomic_DNA"/>
</dbReference>
<dbReference type="RefSeq" id="WP_171606665.1">
    <property type="nucleotide sequence ID" value="NZ_WHPF01000003.1"/>
</dbReference>
<reference evidence="1" key="1">
    <citation type="submission" date="2019-10" db="EMBL/GenBank/DDBJ databases">
        <title>Draft genome sequence of Panacibacter sp. KCS-6.</title>
        <authorList>
            <person name="Yim K.J."/>
        </authorList>
    </citation>
    <scope>NUCLEOTIDE SEQUENCE</scope>
    <source>
        <strain evidence="1">KCS-6</strain>
    </source>
</reference>
<sequence>MRQFLTIILFFIFYLTASSQDKQINVDVFKKADGFVSSYILICSDTTFFAAFANCNEAEITKGRWKKSKDKIRLLPDSEDNITIKPTIVYDANSNDSFITFHVSDYFQKPFENYEIVFFDDQMKENEMVANENGILRIPKKKYAAYLLRDEYNAMKIGSYLVNNVHFLWNGLSDVRVKLNYPIEILTNRPSTIPFAYKGDTFIISSNQLSSTTSKFVLTKP</sequence>
<comment type="caution">
    <text evidence="1">The sequence shown here is derived from an EMBL/GenBank/DDBJ whole genome shotgun (WGS) entry which is preliminary data.</text>
</comment>
<protein>
    <submittedName>
        <fullName evidence="1">Uncharacterized protein</fullName>
    </submittedName>
</protein>
<proteinExistence type="predicted"/>